<dbReference type="SUPFAM" id="SSF52540">
    <property type="entry name" value="P-loop containing nucleoside triphosphate hydrolases"/>
    <property type="match status" value="1"/>
</dbReference>
<organism evidence="1">
    <name type="scientific">uncultured Armatimonadetes bacterium</name>
    <dbReference type="NCBI Taxonomy" id="157466"/>
    <lineage>
        <taxon>Bacteria</taxon>
        <taxon>Bacillati</taxon>
        <taxon>Armatimonadota</taxon>
        <taxon>environmental samples</taxon>
    </lineage>
</organism>
<dbReference type="Gene3D" id="3.40.50.300">
    <property type="entry name" value="P-loop containing nucleotide triphosphate hydrolases"/>
    <property type="match status" value="1"/>
</dbReference>
<reference evidence="1" key="1">
    <citation type="submission" date="2020-02" db="EMBL/GenBank/DDBJ databases">
        <authorList>
            <person name="Meier V. D."/>
        </authorList>
    </citation>
    <scope>NUCLEOTIDE SEQUENCE</scope>
    <source>
        <strain evidence="1">AVDCRST_MAG63</strain>
    </source>
</reference>
<gene>
    <name evidence="1" type="ORF">AVDCRST_MAG63-1670</name>
</gene>
<dbReference type="EMBL" id="CADCTO010000213">
    <property type="protein sequence ID" value="CAA9245833.1"/>
    <property type="molecule type" value="Genomic_DNA"/>
</dbReference>
<protein>
    <recommendedName>
        <fullName evidence="2">Sulfotransferase</fullName>
    </recommendedName>
</protein>
<evidence type="ECO:0008006" key="2">
    <source>
        <dbReference type="Google" id="ProtNLM"/>
    </source>
</evidence>
<name>A0A6J4I8Z3_9BACT</name>
<dbReference type="AlphaFoldDB" id="A0A6J4I8Z3"/>
<evidence type="ECO:0000313" key="1">
    <source>
        <dbReference type="EMBL" id="CAA9245833.1"/>
    </source>
</evidence>
<accession>A0A6J4I8Z3</accession>
<dbReference type="InterPro" id="IPR027417">
    <property type="entry name" value="P-loop_NTPase"/>
</dbReference>
<dbReference type="Pfam" id="PF13469">
    <property type="entry name" value="Sulfotransfer_3"/>
    <property type="match status" value="1"/>
</dbReference>
<sequence length="311" mass="35683">MSSDDFRFLMLSAMYENGGNTTHRFLDGHPQMWVYPFESQIGTALVKDALSAAFPVKYRWPVFDLDATAFQDYKAIIDEEGKVRARTPHVSKFRHMPFDFSDDERCRIYQEHVARTGRGRAENVAAFFRSTFEAWKDYRRTGEQSVYVGYSPIIVVDADKILAELPQAHVLHVVRNPWSAYADTKKRAVPLSLAHYLLGWTLNQHYALLFQRLFPGRMHVVRAEDVMADPRGTLGPVCEKLGLEPADTLKAPTWNGQVLEEVYPWGTIRRATPEANRATAAELSEAERDEIAERAWQYLDAFDYRGFLNGR</sequence>
<proteinExistence type="predicted"/>